<evidence type="ECO:0000256" key="1">
    <source>
        <dbReference type="ARBA" id="ARBA00022553"/>
    </source>
</evidence>
<dbReference type="Pfam" id="PF00196">
    <property type="entry name" value="GerE"/>
    <property type="match status" value="1"/>
</dbReference>
<dbReference type="PANTHER" id="PTHR43214">
    <property type="entry name" value="TWO-COMPONENT RESPONSE REGULATOR"/>
    <property type="match status" value="1"/>
</dbReference>
<dbReference type="EMBL" id="JACHXG010000013">
    <property type="protein sequence ID" value="MBB3091830.1"/>
    <property type="molecule type" value="Genomic_DNA"/>
</dbReference>
<dbReference type="GO" id="GO:0003677">
    <property type="term" value="F:DNA binding"/>
    <property type="evidence" value="ECO:0007669"/>
    <property type="project" value="UniProtKB-KW"/>
</dbReference>
<dbReference type="PANTHER" id="PTHR43214:SF24">
    <property type="entry name" value="TRANSCRIPTIONAL REGULATORY PROTEIN NARL-RELATED"/>
    <property type="match status" value="1"/>
</dbReference>
<feature type="domain" description="HTH luxR-type" evidence="6">
    <location>
        <begin position="155"/>
        <end position="224"/>
    </location>
</feature>
<dbReference type="Proteomes" id="UP000577707">
    <property type="component" value="Unassembled WGS sequence"/>
</dbReference>
<evidence type="ECO:0000259" key="7">
    <source>
        <dbReference type="PROSITE" id="PS50110"/>
    </source>
</evidence>
<dbReference type="PROSITE" id="PS50110">
    <property type="entry name" value="RESPONSE_REGULATORY"/>
    <property type="match status" value="1"/>
</dbReference>
<reference evidence="8 9" key="1">
    <citation type="submission" date="2020-08" db="EMBL/GenBank/DDBJ databases">
        <title>Genomic Encyclopedia of Type Strains, Phase III (KMG-III): the genomes of soil and plant-associated and newly described type strains.</title>
        <authorList>
            <person name="Whitman W."/>
        </authorList>
    </citation>
    <scope>NUCLEOTIDE SEQUENCE [LARGE SCALE GENOMIC DNA]</scope>
    <source>
        <strain evidence="8 9">CECT 3302</strain>
    </source>
</reference>
<dbReference type="CDD" id="cd17535">
    <property type="entry name" value="REC_NarL-like"/>
    <property type="match status" value="1"/>
</dbReference>
<feature type="modified residue" description="4-aspartylphosphate" evidence="5">
    <location>
        <position position="62"/>
    </location>
</feature>
<organism evidence="8 9">
    <name type="scientific">Nocardioides albus</name>
    <dbReference type="NCBI Taxonomy" id="1841"/>
    <lineage>
        <taxon>Bacteria</taxon>
        <taxon>Bacillati</taxon>
        <taxon>Actinomycetota</taxon>
        <taxon>Actinomycetes</taxon>
        <taxon>Propionibacteriales</taxon>
        <taxon>Nocardioidaceae</taxon>
        <taxon>Nocardioides</taxon>
    </lineage>
</organism>
<dbReference type="AlphaFoldDB" id="A0A7W5A979"/>
<dbReference type="InterPro" id="IPR001789">
    <property type="entry name" value="Sig_transdc_resp-reg_receiver"/>
</dbReference>
<name>A0A7W5A979_9ACTN</name>
<evidence type="ECO:0000256" key="3">
    <source>
        <dbReference type="ARBA" id="ARBA00023125"/>
    </source>
</evidence>
<sequence length="224" mass="24270">MPDRAPLRIGLRIVLAEDAALLREGLLAILERAGHEVIAAVGDAEALLAFTDHTRPDVVITDIRMPPTHTDEGLRAAAELRRRHRDLAVLVLSAYVADAYLAELLDTTGGGGIGYLLKDRVGHVRDFLDSLDRVAGGETVVDPQVVRGLLSRHQPDGPLDVLSEREREVLALMAEGRTNGSIAAALFVSEAAVRKHVGNIFAKLRLDPTTDRRVSAVLAYLREA</sequence>
<dbReference type="InterPro" id="IPR000792">
    <property type="entry name" value="Tscrpt_reg_LuxR_C"/>
</dbReference>
<dbReference type="CDD" id="cd06170">
    <property type="entry name" value="LuxR_C_like"/>
    <property type="match status" value="1"/>
</dbReference>
<evidence type="ECO:0000313" key="9">
    <source>
        <dbReference type="Proteomes" id="UP000577707"/>
    </source>
</evidence>
<feature type="domain" description="Response regulatory" evidence="7">
    <location>
        <begin position="12"/>
        <end position="133"/>
    </location>
</feature>
<dbReference type="SMART" id="SM00448">
    <property type="entry name" value="REC"/>
    <property type="match status" value="1"/>
</dbReference>
<dbReference type="SMART" id="SM00421">
    <property type="entry name" value="HTH_LUXR"/>
    <property type="match status" value="1"/>
</dbReference>
<evidence type="ECO:0000259" key="6">
    <source>
        <dbReference type="PROSITE" id="PS50043"/>
    </source>
</evidence>
<dbReference type="InterPro" id="IPR039420">
    <property type="entry name" value="WalR-like"/>
</dbReference>
<evidence type="ECO:0000256" key="4">
    <source>
        <dbReference type="ARBA" id="ARBA00023163"/>
    </source>
</evidence>
<protein>
    <submittedName>
        <fullName evidence="8">DNA-binding NarL/FixJ family response regulator</fullName>
    </submittedName>
</protein>
<dbReference type="PRINTS" id="PR00038">
    <property type="entry name" value="HTHLUXR"/>
</dbReference>
<gene>
    <name evidence="8" type="ORF">FHS12_004806</name>
</gene>
<accession>A0A7W5A979</accession>
<dbReference type="InterPro" id="IPR058245">
    <property type="entry name" value="NreC/VraR/RcsB-like_REC"/>
</dbReference>
<keyword evidence="1 5" id="KW-0597">Phosphoprotein</keyword>
<dbReference type="GO" id="GO:0000160">
    <property type="term" value="P:phosphorelay signal transduction system"/>
    <property type="evidence" value="ECO:0007669"/>
    <property type="project" value="InterPro"/>
</dbReference>
<keyword evidence="2" id="KW-0805">Transcription regulation</keyword>
<comment type="caution">
    <text evidence="8">The sequence shown here is derived from an EMBL/GenBank/DDBJ whole genome shotgun (WGS) entry which is preliminary data.</text>
</comment>
<dbReference type="SUPFAM" id="SSF52172">
    <property type="entry name" value="CheY-like"/>
    <property type="match status" value="1"/>
</dbReference>
<proteinExistence type="predicted"/>
<dbReference type="InterPro" id="IPR011006">
    <property type="entry name" value="CheY-like_superfamily"/>
</dbReference>
<dbReference type="GO" id="GO:0006355">
    <property type="term" value="P:regulation of DNA-templated transcription"/>
    <property type="evidence" value="ECO:0007669"/>
    <property type="project" value="InterPro"/>
</dbReference>
<keyword evidence="3 8" id="KW-0238">DNA-binding</keyword>
<keyword evidence="9" id="KW-1185">Reference proteome</keyword>
<keyword evidence="4" id="KW-0804">Transcription</keyword>
<evidence type="ECO:0000256" key="2">
    <source>
        <dbReference type="ARBA" id="ARBA00023015"/>
    </source>
</evidence>
<dbReference type="PROSITE" id="PS50043">
    <property type="entry name" value="HTH_LUXR_2"/>
    <property type="match status" value="1"/>
</dbReference>
<dbReference type="RefSeq" id="WP_183550759.1">
    <property type="nucleotide sequence ID" value="NZ_BMQT01000007.1"/>
</dbReference>
<evidence type="ECO:0000256" key="5">
    <source>
        <dbReference type="PROSITE-ProRule" id="PRU00169"/>
    </source>
</evidence>
<dbReference type="Pfam" id="PF00072">
    <property type="entry name" value="Response_reg"/>
    <property type="match status" value="1"/>
</dbReference>
<dbReference type="Gene3D" id="3.40.50.2300">
    <property type="match status" value="1"/>
</dbReference>
<evidence type="ECO:0000313" key="8">
    <source>
        <dbReference type="EMBL" id="MBB3091830.1"/>
    </source>
</evidence>